<dbReference type="Proteomes" id="UP000054538">
    <property type="component" value="Unassembled WGS sequence"/>
</dbReference>
<proteinExistence type="predicted"/>
<dbReference type="OrthoDB" id="9971592at2759"/>
<keyword evidence="3" id="KW-0496">Mitochondrion</keyword>
<keyword evidence="6" id="KW-1185">Reference proteome</keyword>
<comment type="function">
    <text evidence="1">Required for the assembly of cytochrome c oxidase.</text>
</comment>
<dbReference type="GO" id="GO:0005758">
    <property type="term" value="C:mitochondrial intermembrane space"/>
    <property type="evidence" value="ECO:0007669"/>
    <property type="project" value="UniProtKB-SubCell"/>
</dbReference>
<dbReference type="STRING" id="930991.A0A0D0DRJ2"/>
<evidence type="ECO:0000256" key="4">
    <source>
        <dbReference type="ARBA" id="ARBA00023157"/>
    </source>
</evidence>
<reference evidence="6" key="2">
    <citation type="submission" date="2015-01" db="EMBL/GenBank/DDBJ databases">
        <title>Evolutionary Origins and Diversification of the Mycorrhizal Mutualists.</title>
        <authorList>
            <consortium name="DOE Joint Genome Institute"/>
            <consortium name="Mycorrhizal Genomics Consortium"/>
            <person name="Kohler A."/>
            <person name="Kuo A."/>
            <person name="Nagy L.G."/>
            <person name="Floudas D."/>
            <person name="Copeland A."/>
            <person name="Barry K.W."/>
            <person name="Cichocki N."/>
            <person name="Veneault-Fourrey C."/>
            <person name="LaButti K."/>
            <person name="Lindquist E.A."/>
            <person name="Lipzen A."/>
            <person name="Lundell T."/>
            <person name="Morin E."/>
            <person name="Murat C."/>
            <person name="Riley R."/>
            <person name="Ohm R."/>
            <person name="Sun H."/>
            <person name="Tunlid A."/>
            <person name="Henrissat B."/>
            <person name="Grigoriev I.V."/>
            <person name="Hibbett D.S."/>
            <person name="Martin F."/>
        </authorList>
    </citation>
    <scope>NUCLEOTIDE SEQUENCE [LARGE SCALE GENOMIC DNA]</scope>
    <source>
        <strain evidence="6">Ve08.2h10</strain>
    </source>
</reference>
<evidence type="ECO:0000313" key="6">
    <source>
        <dbReference type="Proteomes" id="UP000054538"/>
    </source>
</evidence>
<dbReference type="Gene3D" id="1.10.287.1130">
    <property type="entry name" value="CytochromE C oxidase copper chaperone"/>
    <property type="match status" value="1"/>
</dbReference>
<sequence>MSSEAPPQPPKDNVKPKDYYAKFTARKSYTEYTDPCEDASKASLACMDRNGYDRDKCMEYFQAYRDCKRAWLDQRRADRQRGRQTPT</sequence>
<dbReference type="PROSITE" id="PS51808">
    <property type="entry name" value="CHCH"/>
    <property type="match status" value="1"/>
</dbReference>
<reference evidence="5 6" key="1">
    <citation type="submission" date="2014-04" db="EMBL/GenBank/DDBJ databases">
        <authorList>
            <consortium name="DOE Joint Genome Institute"/>
            <person name="Kuo A."/>
            <person name="Kohler A."/>
            <person name="Jargeat P."/>
            <person name="Nagy L.G."/>
            <person name="Floudas D."/>
            <person name="Copeland A."/>
            <person name="Barry K.W."/>
            <person name="Cichocki N."/>
            <person name="Veneault-Fourrey C."/>
            <person name="LaButti K."/>
            <person name="Lindquist E.A."/>
            <person name="Lipzen A."/>
            <person name="Lundell T."/>
            <person name="Morin E."/>
            <person name="Murat C."/>
            <person name="Sun H."/>
            <person name="Tunlid A."/>
            <person name="Henrissat B."/>
            <person name="Grigoriev I.V."/>
            <person name="Hibbett D.S."/>
            <person name="Martin F."/>
            <person name="Nordberg H.P."/>
            <person name="Cantor M.N."/>
            <person name="Hua S.X."/>
        </authorList>
    </citation>
    <scope>NUCLEOTIDE SEQUENCE [LARGE SCALE GENOMIC DNA]</scope>
    <source>
        <strain evidence="5 6">Ve08.2h10</strain>
    </source>
</reference>
<dbReference type="InterPro" id="IPR009069">
    <property type="entry name" value="Cys_alpha_HP_mot_SF"/>
</dbReference>
<organism evidence="5 6">
    <name type="scientific">Paxillus rubicundulus Ve08.2h10</name>
    <dbReference type="NCBI Taxonomy" id="930991"/>
    <lineage>
        <taxon>Eukaryota</taxon>
        <taxon>Fungi</taxon>
        <taxon>Dikarya</taxon>
        <taxon>Basidiomycota</taxon>
        <taxon>Agaricomycotina</taxon>
        <taxon>Agaricomycetes</taxon>
        <taxon>Agaricomycetidae</taxon>
        <taxon>Boletales</taxon>
        <taxon>Paxilineae</taxon>
        <taxon>Paxillaceae</taxon>
        <taxon>Paxillus</taxon>
    </lineage>
</organism>
<evidence type="ECO:0000256" key="1">
    <source>
        <dbReference type="ARBA" id="ARBA00003875"/>
    </source>
</evidence>
<evidence type="ECO:0008006" key="7">
    <source>
        <dbReference type="Google" id="ProtNLM"/>
    </source>
</evidence>
<evidence type="ECO:0000313" key="5">
    <source>
        <dbReference type="EMBL" id="KIK95673.1"/>
    </source>
</evidence>
<dbReference type="EMBL" id="KN825028">
    <property type="protein sequence ID" value="KIK95673.1"/>
    <property type="molecule type" value="Genomic_DNA"/>
</dbReference>
<dbReference type="GO" id="GO:0033108">
    <property type="term" value="P:mitochondrial respiratory chain complex assembly"/>
    <property type="evidence" value="ECO:0007669"/>
    <property type="project" value="TreeGrafter"/>
</dbReference>
<dbReference type="PANTHER" id="PTHR46811:SF1">
    <property type="entry name" value="COILED-COIL-HELIX-COILED-COIL-HELIX DOMAIN-CONTAINING PROTEIN 7"/>
    <property type="match status" value="1"/>
</dbReference>
<comment type="subcellular location">
    <subcellularLocation>
        <location evidence="2">Mitochondrion intermembrane space</location>
    </subcellularLocation>
</comment>
<accession>A0A0D0DRJ2</accession>
<gene>
    <name evidence="5" type="ORF">PAXRUDRAFT_826788</name>
</gene>
<dbReference type="InParanoid" id="A0A0D0DRJ2"/>
<dbReference type="AlphaFoldDB" id="A0A0D0DRJ2"/>
<keyword evidence="4" id="KW-1015">Disulfide bond</keyword>
<protein>
    <recommendedName>
        <fullName evidence="7">Cytochrome c oxidase-assembly factor COX23, mitochondrial</fullName>
    </recommendedName>
</protein>
<evidence type="ECO:0000256" key="3">
    <source>
        <dbReference type="ARBA" id="ARBA00023128"/>
    </source>
</evidence>
<dbReference type="SUPFAM" id="SSF47072">
    <property type="entry name" value="Cysteine alpha-hairpin motif"/>
    <property type="match status" value="1"/>
</dbReference>
<evidence type="ECO:0000256" key="2">
    <source>
        <dbReference type="ARBA" id="ARBA00004569"/>
    </source>
</evidence>
<name>A0A0D0DRJ2_9AGAM</name>
<dbReference type="InterPro" id="IPR051040">
    <property type="entry name" value="COX23"/>
</dbReference>
<dbReference type="HOGENOM" id="CLU_157422_2_0_1"/>
<dbReference type="PANTHER" id="PTHR46811">
    <property type="entry name" value="COILED-COIL-HELIX-COILED-COIL-HELIX DOMAIN-CONTAINING PROTEIN 7"/>
    <property type="match status" value="1"/>
</dbReference>